<accession>A0A6J2TBY7</accession>
<dbReference type="AlphaFoldDB" id="A0A6J2TBY7"/>
<name>A0A6J2TBY7_DROLE</name>
<keyword evidence="2" id="KW-1185">Reference proteome</keyword>
<sequence>METRYTLLAQSKDYNNREPELSQQNTEIISKPWRRWAYGYPGNSQPAVPPNLNLLGALINLPGLLMIGVNLGALLYLLLGILGLTPPRSWPASHPHDFYRNNRHIVDDDGVDGGKETSVYF</sequence>
<feature type="transmembrane region" description="Helical" evidence="1">
    <location>
        <begin position="54"/>
        <end position="79"/>
    </location>
</feature>
<dbReference type="Proteomes" id="UP000504634">
    <property type="component" value="Unplaced"/>
</dbReference>
<organism evidence="2 3">
    <name type="scientific">Drosophila lebanonensis</name>
    <name type="common">Fruit fly</name>
    <name type="synonym">Scaptodrosophila lebanonensis</name>
    <dbReference type="NCBI Taxonomy" id="7225"/>
    <lineage>
        <taxon>Eukaryota</taxon>
        <taxon>Metazoa</taxon>
        <taxon>Ecdysozoa</taxon>
        <taxon>Arthropoda</taxon>
        <taxon>Hexapoda</taxon>
        <taxon>Insecta</taxon>
        <taxon>Pterygota</taxon>
        <taxon>Neoptera</taxon>
        <taxon>Endopterygota</taxon>
        <taxon>Diptera</taxon>
        <taxon>Brachycera</taxon>
        <taxon>Muscomorpha</taxon>
        <taxon>Ephydroidea</taxon>
        <taxon>Drosophilidae</taxon>
        <taxon>Scaptodrosophila</taxon>
    </lineage>
</organism>
<proteinExistence type="predicted"/>
<protein>
    <submittedName>
        <fullName evidence="3">Uncharacterized protein LOC115622916</fullName>
    </submittedName>
</protein>
<keyword evidence="1" id="KW-0812">Transmembrane</keyword>
<keyword evidence="1" id="KW-1133">Transmembrane helix</keyword>
<evidence type="ECO:0000313" key="2">
    <source>
        <dbReference type="Proteomes" id="UP000504634"/>
    </source>
</evidence>
<keyword evidence="1" id="KW-0472">Membrane</keyword>
<reference evidence="3" key="1">
    <citation type="submission" date="2025-08" db="UniProtKB">
        <authorList>
            <consortium name="RefSeq"/>
        </authorList>
    </citation>
    <scope>IDENTIFICATION</scope>
    <source>
        <strain evidence="3">11010-0011.00</strain>
        <tissue evidence="3">Whole body</tissue>
    </source>
</reference>
<evidence type="ECO:0000313" key="3">
    <source>
        <dbReference type="RefSeq" id="XP_030372900.1"/>
    </source>
</evidence>
<dbReference type="GeneID" id="115622916"/>
<evidence type="ECO:0000256" key="1">
    <source>
        <dbReference type="SAM" id="Phobius"/>
    </source>
</evidence>
<gene>
    <name evidence="3" type="primary">LOC115622916</name>
</gene>
<dbReference type="RefSeq" id="XP_030372900.1">
    <property type="nucleotide sequence ID" value="XM_030517040.1"/>
</dbReference>